<evidence type="ECO:0000313" key="3">
    <source>
        <dbReference type="Proteomes" id="UP000237271"/>
    </source>
</evidence>
<dbReference type="EMBL" id="NCKW01003225">
    <property type="protein sequence ID" value="POM76954.1"/>
    <property type="molecule type" value="Genomic_DNA"/>
</dbReference>
<accession>A0A2P4YGN5</accession>
<dbReference type="SUPFAM" id="SSF81606">
    <property type="entry name" value="PP2C-like"/>
    <property type="match status" value="1"/>
</dbReference>
<dbReference type="Proteomes" id="UP000237271">
    <property type="component" value="Unassembled WGS sequence"/>
</dbReference>
<evidence type="ECO:0000313" key="2">
    <source>
        <dbReference type="EMBL" id="POM76954.1"/>
    </source>
</evidence>
<organism evidence="2 3">
    <name type="scientific">Phytophthora palmivora</name>
    <dbReference type="NCBI Taxonomy" id="4796"/>
    <lineage>
        <taxon>Eukaryota</taxon>
        <taxon>Sar</taxon>
        <taxon>Stramenopiles</taxon>
        <taxon>Oomycota</taxon>
        <taxon>Peronosporomycetes</taxon>
        <taxon>Peronosporales</taxon>
        <taxon>Peronosporaceae</taxon>
        <taxon>Phytophthora</taxon>
    </lineage>
</organism>
<dbReference type="InterPro" id="IPR036457">
    <property type="entry name" value="PPM-type-like_dom_sf"/>
</dbReference>
<evidence type="ECO:0000259" key="1">
    <source>
        <dbReference type="Pfam" id="PF00481"/>
    </source>
</evidence>
<dbReference type="InterPro" id="IPR001932">
    <property type="entry name" value="PPM-type_phosphatase-like_dom"/>
</dbReference>
<protein>
    <submittedName>
        <fullName evidence="2">Protein phosphatase 2C</fullName>
    </submittedName>
</protein>
<name>A0A2P4YGN5_9STRA</name>
<reference evidence="2 3" key="1">
    <citation type="journal article" date="2017" name="Genome Biol. Evol.">
        <title>Phytophthora megakarya and P. palmivora, closely related causal agents of cacao black pod rot, underwent increases in genome sizes and gene numbers by different mechanisms.</title>
        <authorList>
            <person name="Ali S.S."/>
            <person name="Shao J."/>
            <person name="Lary D.J."/>
            <person name="Kronmiller B."/>
            <person name="Shen D."/>
            <person name="Strem M.D."/>
            <person name="Amoako-Attah I."/>
            <person name="Akrofi A.Y."/>
            <person name="Begoude B.A."/>
            <person name="Ten Hoopen G.M."/>
            <person name="Coulibaly K."/>
            <person name="Kebe B.I."/>
            <person name="Melnick R.L."/>
            <person name="Guiltinan M.J."/>
            <person name="Tyler B.M."/>
            <person name="Meinhardt L.W."/>
            <person name="Bailey B.A."/>
        </authorList>
    </citation>
    <scope>NUCLEOTIDE SEQUENCE [LARGE SCALE GENOMIC DNA]</scope>
    <source>
        <strain evidence="3">sbr112.9</strain>
    </source>
</reference>
<feature type="non-terminal residue" evidence="2">
    <location>
        <position position="72"/>
    </location>
</feature>
<dbReference type="OrthoDB" id="10264738at2759"/>
<gene>
    <name evidence="2" type="ORF">PHPALM_5749</name>
</gene>
<keyword evidence="3" id="KW-1185">Reference proteome</keyword>
<dbReference type="Pfam" id="PF00481">
    <property type="entry name" value="PP2C"/>
    <property type="match status" value="1"/>
</dbReference>
<proteinExistence type="predicted"/>
<dbReference type="Gene3D" id="3.60.40.10">
    <property type="entry name" value="PPM-type phosphatase domain"/>
    <property type="match status" value="1"/>
</dbReference>
<sequence length="72" mass="8311">MDDGFNCCRCVSFYEEMNAEHRKTMEDTIRIVDGFLQDPKNGYFAIHDGHGGRSVSTYLQRVLHENIATELQ</sequence>
<dbReference type="AlphaFoldDB" id="A0A2P4YGN5"/>
<feature type="domain" description="PPM-type phosphatase" evidence="1">
    <location>
        <begin position="19"/>
        <end position="68"/>
    </location>
</feature>
<comment type="caution">
    <text evidence="2">The sequence shown here is derived from an EMBL/GenBank/DDBJ whole genome shotgun (WGS) entry which is preliminary data.</text>
</comment>